<name>A0A367FFS0_9ACTN</name>
<feature type="domain" description="O-methyltransferase dimerisation" evidence="7">
    <location>
        <begin position="50"/>
        <end position="123"/>
    </location>
</feature>
<evidence type="ECO:0000256" key="1">
    <source>
        <dbReference type="ARBA" id="ARBA00022603"/>
    </source>
</evidence>
<dbReference type="InterPro" id="IPR016461">
    <property type="entry name" value="COMT-like"/>
</dbReference>
<dbReference type="InterPro" id="IPR036390">
    <property type="entry name" value="WH_DNA-bd_sf"/>
</dbReference>
<comment type="caution">
    <text evidence="8">The sequence shown here is derived from an EMBL/GenBank/DDBJ whole genome shotgun (WGS) entry which is preliminary data.</text>
</comment>
<dbReference type="InterPro" id="IPR036388">
    <property type="entry name" value="WH-like_DNA-bd_sf"/>
</dbReference>
<evidence type="ECO:0000313" key="8">
    <source>
        <dbReference type="EMBL" id="RCG29253.1"/>
    </source>
</evidence>
<dbReference type="SUPFAM" id="SSF53335">
    <property type="entry name" value="S-adenosyl-L-methionine-dependent methyltransferases"/>
    <property type="match status" value="1"/>
</dbReference>
<evidence type="ECO:0000259" key="6">
    <source>
        <dbReference type="Pfam" id="PF00891"/>
    </source>
</evidence>
<organism evidence="8 9">
    <name type="scientific">Streptomyces diacarni</name>
    <dbReference type="NCBI Taxonomy" id="2800381"/>
    <lineage>
        <taxon>Bacteria</taxon>
        <taxon>Bacillati</taxon>
        <taxon>Actinomycetota</taxon>
        <taxon>Actinomycetes</taxon>
        <taxon>Kitasatosporales</taxon>
        <taxon>Streptomycetaceae</taxon>
        <taxon>Streptomyces</taxon>
    </lineage>
</organism>
<feature type="region of interest" description="Disordered" evidence="5">
    <location>
        <begin position="1"/>
        <end position="46"/>
    </location>
</feature>
<dbReference type="PANTHER" id="PTHR43712:SF2">
    <property type="entry name" value="O-METHYLTRANSFERASE CICE"/>
    <property type="match status" value="1"/>
</dbReference>
<feature type="domain" description="O-methyltransferase C-terminal" evidence="6">
    <location>
        <begin position="153"/>
        <end position="352"/>
    </location>
</feature>
<sequence length="371" mass="39898">MSRVSRTPTPHRGRRRWCDTPEDRSEPVTSTQDDQPTGVPAPAPVGPLRDLMYGHIHASALRAVVEHKIADLLADGPRTAEELADRSGTRADPLRRVLRLLAARGLFHEEDGAFTLTDSGTALRTDVPGSQHAPVLMFTDEMFRLAAAGIPGAVRSGEPGFDAAYGCSFFDHLAAAPDKSRLFDAAMTSRPGTVNAHITDGYPFPDSGKVVDVGGGRGGLLRDLLTRFPGLTGVLYDRPGTVAEHLLDAPELEGRWSTEGGDFFTAVPAGGDLYLLKNVLHDWADEDCLRILGAVRAAMTPGARLLVIDAVLPDDGTPHPALDLDIVMLMVLRGRERTAADFRMLLDSSGFRLNRIAETPSLSSLIEAEAV</sequence>
<feature type="compositionally biased region" description="Basic and acidic residues" evidence="5">
    <location>
        <begin position="16"/>
        <end position="26"/>
    </location>
</feature>
<dbReference type="Proteomes" id="UP000252914">
    <property type="component" value="Unassembled WGS sequence"/>
</dbReference>
<dbReference type="AlphaFoldDB" id="A0A367FFS0"/>
<dbReference type="SUPFAM" id="SSF46785">
    <property type="entry name" value="Winged helix' DNA-binding domain"/>
    <property type="match status" value="1"/>
</dbReference>
<dbReference type="Pfam" id="PF00891">
    <property type="entry name" value="Methyltransf_2"/>
    <property type="match status" value="1"/>
</dbReference>
<evidence type="ECO:0000256" key="2">
    <source>
        <dbReference type="ARBA" id="ARBA00022679"/>
    </source>
</evidence>
<keyword evidence="9" id="KW-1185">Reference proteome</keyword>
<dbReference type="InterPro" id="IPR001077">
    <property type="entry name" value="COMT_C"/>
</dbReference>
<protein>
    <submittedName>
        <fullName evidence="8">SAM-dependent methyltransferase</fullName>
    </submittedName>
</protein>
<dbReference type="InterPro" id="IPR029063">
    <property type="entry name" value="SAM-dependent_MTases_sf"/>
</dbReference>
<dbReference type="Gene3D" id="3.40.50.150">
    <property type="entry name" value="Vaccinia Virus protein VP39"/>
    <property type="match status" value="1"/>
</dbReference>
<keyword evidence="3" id="KW-0949">S-adenosyl-L-methionine</keyword>
<evidence type="ECO:0000259" key="7">
    <source>
        <dbReference type="Pfam" id="PF08100"/>
    </source>
</evidence>
<dbReference type="GO" id="GO:0032259">
    <property type="term" value="P:methylation"/>
    <property type="evidence" value="ECO:0007669"/>
    <property type="project" value="UniProtKB-KW"/>
</dbReference>
<evidence type="ECO:0000256" key="5">
    <source>
        <dbReference type="SAM" id="MobiDB-lite"/>
    </source>
</evidence>
<evidence type="ECO:0000256" key="3">
    <source>
        <dbReference type="ARBA" id="ARBA00022691"/>
    </source>
</evidence>
<reference evidence="8 9" key="1">
    <citation type="submission" date="2018-06" db="EMBL/GenBank/DDBJ databases">
        <title>Streptomyces reniochalinae sp. nov. and Streptomyces diacarnus sp. nov. from marine sponges.</title>
        <authorList>
            <person name="Li L."/>
        </authorList>
    </citation>
    <scope>NUCLEOTIDE SEQUENCE [LARGE SCALE GENOMIC DNA]</scope>
    <source>
        <strain evidence="8 9">LHW51701</strain>
    </source>
</reference>
<evidence type="ECO:0000256" key="4">
    <source>
        <dbReference type="PIRSR" id="PIRSR005739-1"/>
    </source>
</evidence>
<accession>A0A367FFS0</accession>
<gene>
    <name evidence="8" type="ORF">DTL70_00380</name>
</gene>
<dbReference type="GO" id="GO:0008171">
    <property type="term" value="F:O-methyltransferase activity"/>
    <property type="evidence" value="ECO:0007669"/>
    <property type="project" value="InterPro"/>
</dbReference>
<dbReference type="PANTHER" id="PTHR43712">
    <property type="entry name" value="PUTATIVE (AFU_ORTHOLOGUE AFUA_4G14580)-RELATED"/>
    <property type="match status" value="1"/>
</dbReference>
<dbReference type="GO" id="GO:0046983">
    <property type="term" value="F:protein dimerization activity"/>
    <property type="evidence" value="ECO:0007669"/>
    <property type="project" value="InterPro"/>
</dbReference>
<dbReference type="PIRSF" id="PIRSF005739">
    <property type="entry name" value="O-mtase"/>
    <property type="match status" value="1"/>
</dbReference>
<dbReference type="EMBL" id="QOIN01000019">
    <property type="protein sequence ID" value="RCG29253.1"/>
    <property type="molecule type" value="Genomic_DNA"/>
</dbReference>
<keyword evidence="1 8" id="KW-0489">Methyltransferase</keyword>
<feature type="active site" description="Proton acceptor" evidence="4">
    <location>
        <position position="281"/>
    </location>
</feature>
<dbReference type="PROSITE" id="PS51683">
    <property type="entry name" value="SAM_OMT_II"/>
    <property type="match status" value="1"/>
</dbReference>
<dbReference type="Gene3D" id="1.10.10.10">
    <property type="entry name" value="Winged helix-like DNA-binding domain superfamily/Winged helix DNA-binding domain"/>
    <property type="match status" value="1"/>
</dbReference>
<evidence type="ECO:0000313" key="9">
    <source>
        <dbReference type="Proteomes" id="UP000252914"/>
    </source>
</evidence>
<keyword evidence="2 8" id="KW-0808">Transferase</keyword>
<dbReference type="InterPro" id="IPR012967">
    <property type="entry name" value="COMT_dimerisation"/>
</dbReference>
<proteinExistence type="predicted"/>
<dbReference type="Pfam" id="PF08100">
    <property type="entry name" value="Dimerisation"/>
    <property type="match status" value="1"/>
</dbReference>